<feature type="transmembrane region" description="Helical" evidence="2">
    <location>
        <begin position="54"/>
        <end position="72"/>
    </location>
</feature>
<feature type="compositionally biased region" description="Low complexity" evidence="1">
    <location>
        <begin position="521"/>
        <end position="535"/>
    </location>
</feature>
<proteinExistence type="predicted"/>
<evidence type="ECO:0000256" key="1">
    <source>
        <dbReference type="SAM" id="MobiDB-lite"/>
    </source>
</evidence>
<protein>
    <submittedName>
        <fullName evidence="3">Uncharacterized protein</fullName>
    </submittedName>
</protein>
<organism evidence="3 4">
    <name type="scientific">Nonomuraea soli</name>
    <dbReference type="NCBI Taxonomy" id="1032476"/>
    <lineage>
        <taxon>Bacteria</taxon>
        <taxon>Bacillati</taxon>
        <taxon>Actinomycetota</taxon>
        <taxon>Actinomycetes</taxon>
        <taxon>Streptosporangiales</taxon>
        <taxon>Streptosporangiaceae</taxon>
        <taxon>Nonomuraea</taxon>
    </lineage>
</organism>
<sequence length="585" mass="60789">MSKSDVNRLREPAAWVIIGWAGVNILGGLVESFIGDAPSFTDRAAAYLSPLTSPLSTALLFGALLLVTSFGAPPLRAKAIPAAIAGELAASGLLGGLGVLLTLGAAEGSSVVWALLSGLLEVGLIVLALLYVRPLVLGGKPSGPVFSSAQPYTPPSGFAQEGFGQPAYGQPPVPGSGVQPIPGAGVQPQYGQQPVSGVQPIPGAGVQPIPGAGVQPMGGQQFGQPAYGQPAYGQPSYGQPSYDQADAPSYGQPEAPQPAFGQPDIAQPSYGQPSQAQPSYGQPDVQAAPMQPFPAPQLSPDPLQASEPAAPNTLPALPAPMPGEYTPPPYVPADAQPSVYQGADSMPNTYAPPHSQGGYQPAETRPDVYPPAEAYQPPVEGYQSVDSQPGGYQSFESQPGGGYTPSHSAPSLPGYIPAETQPELGHSAPEQQPYYTQPPAFTPSPAEQQGGQPFTGFSGHEFAQPYQQEPEPPVDPRSQQLLDAYQQADSYQASSGVHQPLRVPDYSAPQQAQPYDDPFGHPQQPSHQQSSHQAPQPWPAEQPPAESTVRLDASMYRGDALASPPGAAGDDPIDPTAIYTPDPRR</sequence>
<keyword evidence="4" id="KW-1185">Reference proteome</keyword>
<keyword evidence="2" id="KW-0812">Transmembrane</keyword>
<evidence type="ECO:0000313" key="3">
    <source>
        <dbReference type="EMBL" id="MBA2892640.1"/>
    </source>
</evidence>
<comment type="caution">
    <text evidence="3">The sequence shown here is derived from an EMBL/GenBank/DDBJ whole genome shotgun (WGS) entry which is preliminary data.</text>
</comment>
<feature type="compositionally biased region" description="Polar residues" evidence="1">
    <location>
        <begin position="269"/>
        <end position="280"/>
    </location>
</feature>
<feature type="transmembrane region" description="Helical" evidence="2">
    <location>
        <begin position="12"/>
        <end position="34"/>
    </location>
</feature>
<feature type="compositionally biased region" description="Low complexity" evidence="1">
    <location>
        <begin position="558"/>
        <end position="570"/>
    </location>
</feature>
<feature type="transmembrane region" description="Helical" evidence="2">
    <location>
        <begin position="84"/>
        <end position="105"/>
    </location>
</feature>
<accession>A0A7W0CKI4</accession>
<feature type="region of interest" description="Disordered" evidence="1">
    <location>
        <begin position="157"/>
        <end position="585"/>
    </location>
</feature>
<reference evidence="3 4" key="1">
    <citation type="submission" date="2020-07" db="EMBL/GenBank/DDBJ databases">
        <title>Genomic Encyclopedia of Type Strains, Phase IV (KMG-IV): sequencing the most valuable type-strain genomes for metagenomic binning, comparative biology and taxonomic classification.</title>
        <authorList>
            <person name="Goeker M."/>
        </authorList>
    </citation>
    <scope>NUCLEOTIDE SEQUENCE [LARGE SCALE GENOMIC DNA]</scope>
    <source>
        <strain evidence="3 4">DSM 45533</strain>
    </source>
</reference>
<evidence type="ECO:0000313" key="4">
    <source>
        <dbReference type="Proteomes" id="UP000530928"/>
    </source>
</evidence>
<keyword evidence="2" id="KW-0472">Membrane</keyword>
<evidence type="ECO:0000256" key="2">
    <source>
        <dbReference type="SAM" id="Phobius"/>
    </source>
</evidence>
<feature type="compositionally biased region" description="Polar residues" evidence="1">
    <location>
        <begin position="384"/>
        <end position="397"/>
    </location>
</feature>
<gene>
    <name evidence="3" type="ORF">HNR30_003994</name>
</gene>
<dbReference type="AlphaFoldDB" id="A0A7W0CKI4"/>
<dbReference type="RefSeq" id="WP_181611386.1">
    <property type="nucleotide sequence ID" value="NZ_BAABAM010000003.1"/>
</dbReference>
<dbReference type="Proteomes" id="UP000530928">
    <property type="component" value="Unassembled WGS sequence"/>
</dbReference>
<feature type="transmembrane region" description="Helical" evidence="2">
    <location>
        <begin position="111"/>
        <end position="132"/>
    </location>
</feature>
<feature type="compositionally biased region" description="Pro residues" evidence="1">
    <location>
        <begin position="317"/>
        <end position="331"/>
    </location>
</feature>
<dbReference type="EMBL" id="JACDUR010000004">
    <property type="protein sequence ID" value="MBA2892640.1"/>
    <property type="molecule type" value="Genomic_DNA"/>
</dbReference>
<name>A0A7W0CKI4_9ACTN</name>
<keyword evidence="2" id="KW-1133">Transmembrane helix</keyword>
<feature type="compositionally biased region" description="Polar residues" evidence="1">
    <location>
        <begin position="477"/>
        <end position="497"/>
    </location>
</feature>